<dbReference type="InterPro" id="IPR019427">
    <property type="entry name" value="7TM_GPCR_serpentine_rcpt_Srw"/>
</dbReference>
<keyword evidence="3 6" id="KW-1133">Transmembrane helix</keyword>
<evidence type="ECO:0000256" key="4">
    <source>
        <dbReference type="ARBA" id="ARBA00023136"/>
    </source>
</evidence>
<evidence type="ECO:0000256" key="2">
    <source>
        <dbReference type="ARBA" id="ARBA00022692"/>
    </source>
</evidence>
<keyword evidence="2 6" id="KW-0812">Transmembrane</keyword>
<evidence type="ECO:0000256" key="3">
    <source>
        <dbReference type="ARBA" id="ARBA00022989"/>
    </source>
</evidence>
<protein>
    <recommendedName>
        <fullName evidence="7">G-protein coupled receptors family 1 profile domain-containing protein</fullName>
    </recommendedName>
</protein>
<evidence type="ECO:0000313" key="9">
    <source>
        <dbReference type="Proteomes" id="UP000792457"/>
    </source>
</evidence>
<dbReference type="Pfam" id="PF10324">
    <property type="entry name" value="7TM_GPCR_Srw"/>
    <property type="match status" value="2"/>
</dbReference>
<dbReference type="Proteomes" id="UP000792457">
    <property type="component" value="Unassembled WGS sequence"/>
</dbReference>
<evidence type="ECO:0000259" key="7">
    <source>
        <dbReference type="PROSITE" id="PS50262"/>
    </source>
</evidence>
<feature type="transmembrane region" description="Helical" evidence="6">
    <location>
        <begin position="55"/>
        <end position="78"/>
    </location>
</feature>
<dbReference type="InterPro" id="IPR017452">
    <property type="entry name" value="GPCR_Rhodpsn_7TM"/>
</dbReference>
<feature type="region of interest" description="Disordered" evidence="5">
    <location>
        <begin position="1"/>
        <end position="24"/>
    </location>
</feature>
<dbReference type="InterPro" id="IPR053219">
    <property type="entry name" value="GPCR_Dmsr-1"/>
</dbReference>
<name>A0A8K0NYZ0_LADFU</name>
<proteinExistence type="predicted"/>
<dbReference type="EMBL" id="KZ308291">
    <property type="protein sequence ID" value="KAG8226653.1"/>
    <property type="molecule type" value="Genomic_DNA"/>
</dbReference>
<evidence type="ECO:0000256" key="5">
    <source>
        <dbReference type="SAM" id="MobiDB-lite"/>
    </source>
</evidence>
<gene>
    <name evidence="8" type="ORF">J437_LFUL005305</name>
</gene>
<evidence type="ECO:0000256" key="6">
    <source>
        <dbReference type="SAM" id="Phobius"/>
    </source>
</evidence>
<keyword evidence="9" id="KW-1185">Reference proteome</keyword>
<dbReference type="PANTHER" id="PTHR46273:SF4">
    <property type="entry name" value="AT19640P"/>
    <property type="match status" value="1"/>
</dbReference>
<feature type="transmembrane region" description="Helical" evidence="6">
    <location>
        <begin position="243"/>
        <end position="265"/>
    </location>
</feature>
<dbReference type="OrthoDB" id="5864054at2759"/>
<evidence type="ECO:0000313" key="8">
    <source>
        <dbReference type="EMBL" id="KAG8226653.1"/>
    </source>
</evidence>
<keyword evidence="4 6" id="KW-0472">Membrane</keyword>
<dbReference type="AlphaFoldDB" id="A0A8K0NYZ0"/>
<dbReference type="SUPFAM" id="SSF81321">
    <property type="entry name" value="Family A G protein-coupled receptor-like"/>
    <property type="match status" value="1"/>
</dbReference>
<dbReference type="Gene3D" id="1.20.1070.10">
    <property type="entry name" value="Rhodopsin 7-helix transmembrane proteins"/>
    <property type="match status" value="1"/>
</dbReference>
<dbReference type="GO" id="GO:0008528">
    <property type="term" value="F:G protein-coupled peptide receptor activity"/>
    <property type="evidence" value="ECO:0007669"/>
    <property type="project" value="InterPro"/>
</dbReference>
<feature type="domain" description="G-protein coupled receptors family 1 profile" evidence="7">
    <location>
        <begin position="52"/>
        <end position="301"/>
    </location>
</feature>
<feature type="transmembrane region" description="Helical" evidence="6">
    <location>
        <begin position="285"/>
        <end position="304"/>
    </location>
</feature>
<accession>A0A8K0NYZ0</accession>
<sequence>MEWSSTPRGEGETPTPWTPFSERPVSHPPSAVAVLYHLDLSDVAKDQEMLYISIFWVYAVMLKLIPCIVLTVISVWLVRTLCRAKSRRRTLLAQGEVKKAPQTTAPSQSRWRKSDDKVALSIANRSITPPAVQKPKPLDDGGVWMGREEEKVGEATEEEDQKPEEPPSAEEEEVATLVRVDKPLESVRECAPAGSGCWLWRLVKRRRERYSTAEGESSAQQKNTTAVVGAAVRRRRRRTERTTRMLVAVLVLFLVTEFPQGVLGLMSGLFGRCFFRYCYHIFGDLMDLLALLNGSINFILYCAMSRQFRQTFAQLFCKHPRLLWTYFFKSYPAGQNKDIEIMKNGNMGEGHKKVGAATVGQTSQTMGEVQSTYV</sequence>
<evidence type="ECO:0000256" key="1">
    <source>
        <dbReference type="ARBA" id="ARBA00004370"/>
    </source>
</evidence>
<reference evidence="8" key="2">
    <citation type="submission" date="2017-10" db="EMBL/GenBank/DDBJ databases">
        <title>Ladona fulva Genome sequencing and assembly.</title>
        <authorList>
            <person name="Murali S."/>
            <person name="Richards S."/>
            <person name="Bandaranaike D."/>
            <person name="Bellair M."/>
            <person name="Blankenburg K."/>
            <person name="Chao H."/>
            <person name="Dinh H."/>
            <person name="Doddapaneni H."/>
            <person name="Dugan-Rocha S."/>
            <person name="Elkadiri S."/>
            <person name="Gnanaolivu R."/>
            <person name="Hernandez B."/>
            <person name="Skinner E."/>
            <person name="Javaid M."/>
            <person name="Lee S."/>
            <person name="Li M."/>
            <person name="Ming W."/>
            <person name="Munidasa M."/>
            <person name="Muniz J."/>
            <person name="Nguyen L."/>
            <person name="Hughes D."/>
            <person name="Osuji N."/>
            <person name="Pu L.-L."/>
            <person name="Puazo M."/>
            <person name="Qu C."/>
            <person name="Quiroz J."/>
            <person name="Raj R."/>
            <person name="Weissenberger G."/>
            <person name="Xin Y."/>
            <person name="Zou X."/>
            <person name="Han Y."/>
            <person name="Worley K."/>
            <person name="Muzny D."/>
            <person name="Gibbs R."/>
        </authorList>
    </citation>
    <scope>NUCLEOTIDE SEQUENCE</scope>
    <source>
        <strain evidence="8">Sampled in the wild</strain>
    </source>
</reference>
<comment type="subcellular location">
    <subcellularLocation>
        <location evidence="1">Membrane</location>
    </subcellularLocation>
</comment>
<dbReference type="PROSITE" id="PS50262">
    <property type="entry name" value="G_PROTEIN_RECEP_F1_2"/>
    <property type="match status" value="1"/>
</dbReference>
<dbReference type="GO" id="GO:0005886">
    <property type="term" value="C:plasma membrane"/>
    <property type="evidence" value="ECO:0007669"/>
    <property type="project" value="TreeGrafter"/>
</dbReference>
<reference evidence="8" key="1">
    <citation type="submission" date="2013-04" db="EMBL/GenBank/DDBJ databases">
        <authorList>
            <person name="Qu J."/>
            <person name="Murali S.C."/>
            <person name="Bandaranaike D."/>
            <person name="Bellair M."/>
            <person name="Blankenburg K."/>
            <person name="Chao H."/>
            <person name="Dinh H."/>
            <person name="Doddapaneni H."/>
            <person name="Downs B."/>
            <person name="Dugan-Rocha S."/>
            <person name="Elkadiri S."/>
            <person name="Gnanaolivu R.D."/>
            <person name="Hernandez B."/>
            <person name="Javaid M."/>
            <person name="Jayaseelan J.C."/>
            <person name="Lee S."/>
            <person name="Li M."/>
            <person name="Ming W."/>
            <person name="Munidasa M."/>
            <person name="Muniz J."/>
            <person name="Nguyen L."/>
            <person name="Ongeri F."/>
            <person name="Osuji N."/>
            <person name="Pu L.-L."/>
            <person name="Puazo M."/>
            <person name="Qu C."/>
            <person name="Quiroz J."/>
            <person name="Raj R."/>
            <person name="Weissenberger G."/>
            <person name="Xin Y."/>
            <person name="Zou X."/>
            <person name="Han Y."/>
            <person name="Richards S."/>
            <person name="Worley K."/>
            <person name="Muzny D."/>
            <person name="Gibbs R."/>
        </authorList>
    </citation>
    <scope>NUCLEOTIDE SEQUENCE</scope>
    <source>
        <strain evidence="8">Sampled in the wild</strain>
    </source>
</reference>
<feature type="compositionally biased region" description="Acidic residues" evidence="5">
    <location>
        <begin position="155"/>
        <end position="174"/>
    </location>
</feature>
<dbReference type="PANTHER" id="PTHR46273">
    <property type="entry name" value="MYOSUPPRESSIN RECEPTOR 1, ISOFORM B-RELATED"/>
    <property type="match status" value="1"/>
</dbReference>
<comment type="caution">
    <text evidence="8">The sequence shown here is derived from an EMBL/GenBank/DDBJ whole genome shotgun (WGS) entry which is preliminary data.</text>
</comment>
<feature type="region of interest" description="Disordered" evidence="5">
    <location>
        <begin position="150"/>
        <end position="174"/>
    </location>
</feature>
<organism evidence="8 9">
    <name type="scientific">Ladona fulva</name>
    <name type="common">Scarce chaser dragonfly</name>
    <name type="synonym">Libellula fulva</name>
    <dbReference type="NCBI Taxonomy" id="123851"/>
    <lineage>
        <taxon>Eukaryota</taxon>
        <taxon>Metazoa</taxon>
        <taxon>Ecdysozoa</taxon>
        <taxon>Arthropoda</taxon>
        <taxon>Hexapoda</taxon>
        <taxon>Insecta</taxon>
        <taxon>Pterygota</taxon>
        <taxon>Palaeoptera</taxon>
        <taxon>Odonata</taxon>
        <taxon>Epiprocta</taxon>
        <taxon>Anisoptera</taxon>
        <taxon>Libelluloidea</taxon>
        <taxon>Libellulidae</taxon>
        <taxon>Ladona</taxon>
    </lineage>
</organism>
<feature type="region of interest" description="Disordered" evidence="5">
    <location>
        <begin position="95"/>
        <end position="115"/>
    </location>
</feature>